<reference evidence="1" key="1">
    <citation type="journal article" date="2020" name="Fungal Divers.">
        <title>Resolving the Mortierellaceae phylogeny through synthesis of multi-gene phylogenetics and phylogenomics.</title>
        <authorList>
            <person name="Vandepol N."/>
            <person name="Liber J."/>
            <person name="Desiro A."/>
            <person name="Na H."/>
            <person name="Kennedy M."/>
            <person name="Barry K."/>
            <person name="Grigoriev I.V."/>
            <person name="Miller A.N."/>
            <person name="O'Donnell K."/>
            <person name="Stajich J.E."/>
            <person name="Bonito G."/>
        </authorList>
    </citation>
    <scope>NUCLEOTIDE SEQUENCE</scope>
    <source>
        <strain evidence="1">NRRL 28262</strain>
    </source>
</reference>
<accession>A0AAD4D463</accession>
<sequence>MNQLHNKTSALPEEAQRLWYHALLAEARADTGKDVGRQDQELVGPRRHREHFRHLKNRTDMNVNAANFGKFMGIPISRQSIMKWVEKFERLNLSRTGSVLHVLTDDICDSLDIPHGRTISFTTSWRSSMTQEYGVAYCRLRGEAGSVDKDAIAGRMDEIRNICFKFKPDDIYNCDETGMYLKELSAHSYTTEELMSAAKPE</sequence>
<keyword evidence="2" id="KW-1185">Reference proteome</keyword>
<protein>
    <submittedName>
        <fullName evidence="1">Uncharacterized protein</fullName>
    </submittedName>
</protein>
<comment type="caution">
    <text evidence="1">The sequence shown here is derived from an EMBL/GenBank/DDBJ whole genome shotgun (WGS) entry which is preliminary data.</text>
</comment>
<evidence type="ECO:0000313" key="1">
    <source>
        <dbReference type="EMBL" id="KAG0264779.1"/>
    </source>
</evidence>
<dbReference type="EMBL" id="JAAAIL010001807">
    <property type="protein sequence ID" value="KAG0264779.1"/>
    <property type="molecule type" value="Genomic_DNA"/>
</dbReference>
<gene>
    <name evidence="1" type="ORF">BGZ95_003527</name>
</gene>
<dbReference type="Proteomes" id="UP001194580">
    <property type="component" value="Unassembled WGS sequence"/>
</dbReference>
<evidence type="ECO:0000313" key="2">
    <source>
        <dbReference type="Proteomes" id="UP001194580"/>
    </source>
</evidence>
<name>A0AAD4D463_9FUNG</name>
<organism evidence="1 2">
    <name type="scientific">Linnemannia exigua</name>
    <dbReference type="NCBI Taxonomy" id="604196"/>
    <lineage>
        <taxon>Eukaryota</taxon>
        <taxon>Fungi</taxon>
        <taxon>Fungi incertae sedis</taxon>
        <taxon>Mucoromycota</taxon>
        <taxon>Mortierellomycotina</taxon>
        <taxon>Mortierellomycetes</taxon>
        <taxon>Mortierellales</taxon>
        <taxon>Mortierellaceae</taxon>
        <taxon>Linnemannia</taxon>
    </lineage>
</organism>
<dbReference type="AlphaFoldDB" id="A0AAD4D463"/>
<proteinExistence type="predicted"/>